<dbReference type="Pfam" id="PF08732">
    <property type="entry name" value="HIM1"/>
    <property type="match status" value="1"/>
</dbReference>
<keyword evidence="4" id="KW-0809">Transit peptide</keyword>
<keyword evidence="8" id="KW-1185">Reference proteome</keyword>
<dbReference type="OrthoDB" id="430436at2759"/>
<dbReference type="EMBL" id="MU001702">
    <property type="protein sequence ID" value="KAF2452908.1"/>
    <property type="molecule type" value="Genomic_DNA"/>
</dbReference>
<comment type="subcellular location">
    <subcellularLocation>
        <location evidence="1">Mitochondrion outer membrane</location>
        <topology evidence="1">Peripheral membrane protein</topology>
    </subcellularLocation>
</comment>
<sequence>MAEISAVLAGSTGLVGSHILSDLHLLPTVRSIYAFTRRPLVGPSASKLHPIESADTSTWASRFPASATPDGSDSPPDVFLSALGTTRAAAGGLTQQRAIDVDLNAALARAAKDKGVRTYVLVSSGGADSHGWFPYARIKGELEDVARGLGFAHLVILRPGMLLGERNDHRTAEAVLQGVAKGASRVLGTWARDSWAVDAGVVARAAIRAAWLCAREEGKGEGAVWVMGHREILDMGRHGWDEWVKEEKRKAKVKED</sequence>
<dbReference type="InterPro" id="IPR036291">
    <property type="entry name" value="NAD(P)-bd_dom_sf"/>
</dbReference>
<dbReference type="Proteomes" id="UP000799766">
    <property type="component" value="Unassembled WGS sequence"/>
</dbReference>
<dbReference type="AlphaFoldDB" id="A0A6A6NML4"/>
<evidence type="ECO:0000313" key="8">
    <source>
        <dbReference type="Proteomes" id="UP000799766"/>
    </source>
</evidence>
<evidence type="ECO:0000256" key="6">
    <source>
        <dbReference type="ARBA" id="ARBA00023136"/>
    </source>
</evidence>
<dbReference type="GO" id="GO:0051170">
    <property type="term" value="P:import into nucleus"/>
    <property type="evidence" value="ECO:0007669"/>
    <property type="project" value="TreeGrafter"/>
</dbReference>
<comment type="similarity">
    <text evidence="2">Belongs to the FMP52 family.</text>
</comment>
<dbReference type="Gene3D" id="3.40.50.720">
    <property type="entry name" value="NAD(P)-binding Rossmann-like Domain"/>
    <property type="match status" value="1"/>
</dbReference>
<dbReference type="SUPFAM" id="SSF51735">
    <property type="entry name" value="NAD(P)-binding Rossmann-fold domains"/>
    <property type="match status" value="1"/>
</dbReference>
<name>A0A6A6NML4_9PEZI</name>
<keyword evidence="3" id="KW-1000">Mitochondrion outer membrane</keyword>
<evidence type="ECO:0000256" key="3">
    <source>
        <dbReference type="ARBA" id="ARBA00022787"/>
    </source>
</evidence>
<dbReference type="GO" id="GO:0005741">
    <property type="term" value="C:mitochondrial outer membrane"/>
    <property type="evidence" value="ECO:0007669"/>
    <property type="project" value="UniProtKB-SubCell"/>
</dbReference>
<dbReference type="InterPro" id="IPR014843">
    <property type="entry name" value="Him1/Fmp52"/>
</dbReference>
<proteinExistence type="inferred from homology"/>
<reference evidence="7" key="1">
    <citation type="journal article" date="2020" name="Stud. Mycol.">
        <title>101 Dothideomycetes genomes: a test case for predicting lifestyles and emergence of pathogens.</title>
        <authorList>
            <person name="Haridas S."/>
            <person name="Albert R."/>
            <person name="Binder M."/>
            <person name="Bloem J."/>
            <person name="Labutti K."/>
            <person name="Salamov A."/>
            <person name="Andreopoulos B."/>
            <person name="Baker S."/>
            <person name="Barry K."/>
            <person name="Bills G."/>
            <person name="Bluhm B."/>
            <person name="Cannon C."/>
            <person name="Castanera R."/>
            <person name="Culley D."/>
            <person name="Daum C."/>
            <person name="Ezra D."/>
            <person name="Gonzalez J."/>
            <person name="Henrissat B."/>
            <person name="Kuo A."/>
            <person name="Liang C."/>
            <person name="Lipzen A."/>
            <person name="Lutzoni F."/>
            <person name="Magnuson J."/>
            <person name="Mondo S."/>
            <person name="Nolan M."/>
            <person name="Ohm R."/>
            <person name="Pangilinan J."/>
            <person name="Park H.-J."/>
            <person name="Ramirez L."/>
            <person name="Alfaro M."/>
            <person name="Sun H."/>
            <person name="Tritt A."/>
            <person name="Yoshinaga Y."/>
            <person name="Zwiers L.-H."/>
            <person name="Turgeon B."/>
            <person name="Goodwin S."/>
            <person name="Spatafora J."/>
            <person name="Crous P."/>
            <person name="Grigoriev I."/>
        </authorList>
    </citation>
    <scope>NUCLEOTIDE SEQUENCE</scope>
    <source>
        <strain evidence="7">ATCC 16933</strain>
    </source>
</reference>
<dbReference type="PANTHER" id="PTHR14097">
    <property type="entry name" value="OXIDOREDUCTASE HTATIP2"/>
    <property type="match status" value="1"/>
</dbReference>
<evidence type="ECO:0008006" key="9">
    <source>
        <dbReference type="Google" id="ProtNLM"/>
    </source>
</evidence>
<gene>
    <name evidence="7" type="ORF">BDY21DRAFT_424834</name>
</gene>
<evidence type="ECO:0000256" key="2">
    <source>
        <dbReference type="ARBA" id="ARBA00006617"/>
    </source>
</evidence>
<evidence type="ECO:0000313" key="7">
    <source>
        <dbReference type="EMBL" id="KAF2452908.1"/>
    </source>
</evidence>
<keyword evidence="6" id="KW-0472">Membrane</keyword>
<dbReference type="FunFam" id="3.40.50.720:FF:000366">
    <property type="entry name" value="Protein FMP52, mitochondrial"/>
    <property type="match status" value="1"/>
</dbReference>
<organism evidence="7 8">
    <name type="scientific">Lineolata rhizophorae</name>
    <dbReference type="NCBI Taxonomy" id="578093"/>
    <lineage>
        <taxon>Eukaryota</taxon>
        <taxon>Fungi</taxon>
        <taxon>Dikarya</taxon>
        <taxon>Ascomycota</taxon>
        <taxon>Pezizomycotina</taxon>
        <taxon>Dothideomycetes</taxon>
        <taxon>Dothideomycetes incertae sedis</taxon>
        <taxon>Lineolatales</taxon>
        <taxon>Lineolataceae</taxon>
        <taxon>Lineolata</taxon>
    </lineage>
</organism>
<keyword evidence="5" id="KW-0496">Mitochondrion</keyword>
<evidence type="ECO:0000256" key="5">
    <source>
        <dbReference type="ARBA" id="ARBA00023128"/>
    </source>
</evidence>
<evidence type="ECO:0000256" key="1">
    <source>
        <dbReference type="ARBA" id="ARBA00004450"/>
    </source>
</evidence>
<protein>
    <recommendedName>
        <fullName evidence="9">NAD dependent epimerase/dehydratase family protein-like protein</fullName>
    </recommendedName>
</protein>
<accession>A0A6A6NML4</accession>
<evidence type="ECO:0000256" key="4">
    <source>
        <dbReference type="ARBA" id="ARBA00022946"/>
    </source>
</evidence>
<dbReference type="PANTHER" id="PTHR14097:SF7">
    <property type="entry name" value="OXIDOREDUCTASE HTATIP2"/>
    <property type="match status" value="1"/>
</dbReference>